<proteinExistence type="inferred from homology"/>
<dbReference type="Pfam" id="PF00881">
    <property type="entry name" value="Nitroreductase"/>
    <property type="match status" value="1"/>
</dbReference>
<dbReference type="GO" id="GO:0016491">
    <property type="term" value="F:oxidoreductase activity"/>
    <property type="evidence" value="ECO:0007669"/>
    <property type="project" value="UniProtKB-KW"/>
</dbReference>
<reference evidence="4 5" key="1">
    <citation type="submission" date="2019-09" db="EMBL/GenBank/DDBJ databases">
        <authorList>
            <person name="Silva M."/>
            <person name="Pereira G."/>
            <person name="Lopes-Da-Costa L."/>
            <person name="Silva E."/>
        </authorList>
    </citation>
    <scope>NUCLEOTIDE SEQUENCE [LARGE SCALE GENOMIC DNA]</scope>
    <source>
        <strain evidence="4 5">FMV-PI01</strain>
    </source>
</reference>
<keyword evidence="5" id="KW-1185">Reference proteome</keyword>
<protein>
    <submittedName>
        <fullName evidence="4">NAD(P)H-dependent oxidoreductase</fullName>
    </submittedName>
</protein>
<dbReference type="SUPFAM" id="SSF55469">
    <property type="entry name" value="FMN-dependent nitroreductase-like"/>
    <property type="match status" value="1"/>
</dbReference>
<comment type="caution">
    <text evidence="4">The sequence shown here is derived from an EMBL/GenBank/DDBJ whole genome shotgun (WGS) entry which is preliminary data.</text>
</comment>
<reference evidence="4 5" key="2">
    <citation type="submission" date="2020-03" db="EMBL/GenBank/DDBJ databases">
        <title>Campylobacter portucalensis sp. nov., a new species of Campylobacter isolated from the reproductive tract of bulls.</title>
        <authorList>
            <person name="Silva M.F."/>
            <person name="Pereira G."/>
            <person name="Carneiro C."/>
            <person name="Hemphill A."/>
            <person name="Mateus L."/>
            <person name="Lopes-Da-Costa L."/>
            <person name="Silva E."/>
        </authorList>
    </citation>
    <scope>NUCLEOTIDE SEQUENCE [LARGE SCALE GENOMIC DNA]</scope>
    <source>
        <strain evidence="4 5">FMV-PI01</strain>
    </source>
</reference>
<gene>
    <name evidence="4" type="ORF">F1B92_08205</name>
</gene>
<name>A0A6L5WIS5_9BACT</name>
<dbReference type="AlphaFoldDB" id="A0A6L5WIS5"/>
<sequence length="195" mass="22264">MQNRFSCRKFSDEKISNEVIKEIINLTRLTPSSFGLEPWKFMVVSKKQDLENLSLACKNQPQVANCSHAVIIFARNDLRKKDEFLLNVIKQQGKSSEKVTQFHEMICSITDNMSDEELFNYSSLQVYMTIANLVNIAYAKDVKSCIIGGFELDKLKEFANLSENFKPCIVIALGKSDENGGVKIRQNLDDVLIWK</sequence>
<evidence type="ECO:0000313" key="4">
    <source>
        <dbReference type="EMBL" id="MSN97140.1"/>
    </source>
</evidence>
<dbReference type="InterPro" id="IPR029479">
    <property type="entry name" value="Nitroreductase"/>
</dbReference>
<evidence type="ECO:0000259" key="3">
    <source>
        <dbReference type="Pfam" id="PF00881"/>
    </source>
</evidence>
<dbReference type="PANTHER" id="PTHR43673:SF10">
    <property type="entry name" value="NADH DEHYDROGENASE_NAD(P)H NITROREDUCTASE XCC3605-RELATED"/>
    <property type="match status" value="1"/>
</dbReference>
<dbReference type="EMBL" id="VWSJ01000041">
    <property type="protein sequence ID" value="MSN97140.1"/>
    <property type="molecule type" value="Genomic_DNA"/>
</dbReference>
<keyword evidence="2" id="KW-0560">Oxidoreductase</keyword>
<dbReference type="Proteomes" id="UP000476338">
    <property type="component" value="Unassembled WGS sequence"/>
</dbReference>
<dbReference type="PANTHER" id="PTHR43673">
    <property type="entry name" value="NAD(P)H NITROREDUCTASE YDGI-RELATED"/>
    <property type="match status" value="1"/>
</dbReference>
<feature type="domain" description="Nitroreductase" evidence="3">
    <location>
        <begin position="2"/>
        <end position="175"/>
    </location>
</feature>
<organism evidence="4 5">
    <name type="scientific">Campylobacter portucalensis</name>
    <dbReference type="NCBI Taxonomy" id="2608384"/>
    <lineage>
        <taxon>Bacteria</taxon>
        <taxon>Pseudomonadati</taxon>
        <taxon>Campylobacterota</taxon>
        <taxon>Epsilonproteobacteria</taxon>
        <taxon>Campylobacterales</taxon>
        <taxon>Campylobacteraceae</taxon>
        <taxon>Campylobacter</taxon>
    </lineage>
</organism>
<comment type="similarity">
    <text evidence="1">Belongs to the nitroreductase family.</text>
</comment>
<accession>A0A6L5WIS5</accession>
<evidence type="ECO:0000256" key="1">
    <source>
        <dbReference type="ARBA" id="ARBA00007118"/>
    </source>
</evidence>
<dbReference type="InterPro" id="IPR000415">
    <property type="entry name" value="Nitroreductase-like"/>
</dbReference>
<dbReference type="Gene3D" id="3.40.109.10">
    <property type="entry name" value="NADH Oxidase"/>
    <property type="match status" value="1"/>
</dbReference>
<evidence type="ECO:0000256" key="2">
    <source>
        <dbReference type="ARBA" id="ARBA00023002"/>
    </source>
</evidence>
<evidence type="ECO:0000313" key="5">
    <source>
        <dbReference type="Proteomes" id="UP000476338"/>
    </source>
</evidence>